<reference evidence="1" key="1">
    <citation type="journal article" date="2015" name="Nature">
        <title>Complex archaea that bridge the gap between prokaryotes and eukaryotes.</title>
        <authorList>
            <person name="Spang A."/>
            <person name="Saw J.H."/>
            <person name="Jorgensen S.L."/>
            <person name="Zaremba-Niedzwiedzka K."/>
            <person name="Martijn J."/>
            <person name="Lind A.E."/>
            <person name="van Eijk R."/>
            <person name="Schleper C."/>
            <person name="Guy L."/>
            <person name="Ettema T.J."/>
        </authorList>
    </citation>
    <scope>NUCLEOTIDE SEQUENCE</scope>
</reference>
<evidence type="ECO:0000313" key="1">
    <source>
        <dbReference type="EMBL" id="KKN80649.1"/>
    </source>
</evidence>
<dbReference type="AlphaFoldDB" id="A0A0F9TMY9"/>
<accession>A0A0F9TMY9</accession>
<dbReference type="EMBL" id="LAZR01000227">
    <property type="protein sequence ID" value="KKN80649.1"/>
    <property type="molecule type" value="Genomic_DNA"/>
</dbReference>
<sequence>MKMKHLISVAVFVLILVVSATAAWADHLKIVYTRPDGGVTVVGPAPEFVATFPTEVEALAVIQAEDVPVDAADVEVVDRSTIPTDRWFRDAWTRPVGGGLIGVDMAKARVIQAGKIQGARRSQINRLLIDEDRARLEGRTVAANQHAADRASLGGMDLAAVAASIAGAANPTALKAIWPAGLPPQ</sequence>
<comment type="caution">
    <text evidence="1">The sequence shown here is derived from an EMBL/GenBank/DDBJ whole genome shotgun (WGS) entry which is preliminary data.</text>
</comment>
<organism evidence="1">
    <name type="scientific">marine sediment metagenome</name>
    <dbReference type="NCBI Taxonomy" id="412755"/>
    <lineage>
        <taxon>unclassified sequences</taxon>
        <taxon>metagenomes</taxon>
        <taxon>ecological metagenomes</taxon>
    </lineage>
</organism>
<name>A0A0F9TMY9_9ZZZZ</name>
<proteinExistence type="predicted"/>
<gene>
    <name evidence="1" type="ORF">LCGC14_0327410</name>
</gene>
<protein>
    <submittedName>
        <fullName evidence="1">Uncharacterized protein</fullName>
    </submittedName>
</protein>